<feature type="region of interest" description="Disordered" evidence="1">
    <location>
        <begin position="82"/>
        <end position="479"/>
    </location>
</feature>
<dbReference type="Gene3D" id="1.10.287.110">
    <property type="entry name" value="DnaJ domain"/>
    <property type="match status" value="1"/>
</dbReference>
<dbReference type="PROSITE" id="PS50076">
    <property type="entry name" value="DNAJ_2"/>
    <property type="match status" value="1"/>
</dbReference>
<proteinExistence type="predicted"/>
<evidence type="ECO:0000313" key="3">
    <source>
        <dbReference type="EMBL" id="QKX61840.1"/>
    </source>
</evidence>
<evidence type="ECO:0000259" key="2">
    <source>
        <dbReference type="PROSITE" id="PS50076"/>
    </source>
</evidence>
<organism evidence="3 4">
    <name type="scientific">Talaromyces rugulosus</name>
    <name type="common">Penicillium rugulosum</name>
    <dbReference type="NCBI Taxonomy" id="121627"/>
    <lineage>
        <taxon>Eukaryota</taxon>
        <taxon>Fungi</taxon>
        <taxon>Dikarya</taxon>
        <taxon>Ascomycota</taxon>
        <taxon>Pezizomycotina</taxon>
        <taxon>Eurotiomycetes</taxon>
        <taxon>Eurotiomycetidae</taxon>
        <taxon>Eurotiales</taxon>
        <taxon>Trichocomaceae</taxon>
        <taxon>Talaromyces</taxon>
        <taxon>Talaromyces sect. Islandici</taxon>
    </lineage>
</organism>
<dbReference type="PROSITE" id="PS00636">
    <property type="entry name" value="DNAJ_1"/>
    <property type="match status" value="1"/>
</dbReference>
<evidence type="ECO:0000313" key="4">
    <source>
        <dbReference type="Proteomes" id="UP000509510"/>
    </source>
</evidence>
<name>A0A7H8R641_TALRU</name>
<feature type="region of interest" description="Disordered" evidence="1">
    <location>
        <begin position="738"/>
        <end position="779"/>
    </location>
</feature>
<dbReference type="OrthoDB" id="10265645at2759"/>
<keyword evidence="4" id="KW-1185">Reference proteome</keyword>
<dbReference type="Proteomes" id="UP000509510">
    <property type="component" value="Chromosome V"/>
</dbReference>
<feature type="compositionally biased region" description="Acidic residues" evidence="1">
    <location>
        <begin position="358"/>
        <end position="367"/>
    </location>
</feature>
<dbReference type="AlphaFoldDB" id="A0A7H8R641"/>
<feature type="compositionally biased region" description="Polar residues" evidence="1">
    <location>
        <begin position="188"/>
        <end position="202"/>
    </location>
</feature>
<accession>A0A7H8R641</accession>
<feature type="compositionally biased region" description="Pro residues" evidence="1">
    <location>
        <begin position="758"/>
        <end position="767"/>
    </location>
</feature>
<feature type="compositionally biased region" description="Polar residues" evidence="1">
    <location>
        <begin position="458"/>
        <end position="471"/>
    </location>
</feature>
<feature type="domain" description="J" evidence="2">
    <location>
        <begin position="9"/>
        <end position="75"/>
    </location>
</feature>
<dbReference type="InterPro" id="IPR050817">
    <property type="entry name" value="DjlA_DnaK_co-chaperone"/>
</dbReference>
<feature type="compositionally biased region" description="Basic and acidic residues" evidence="1">
    <location>
        <begin position="420"/>
        <end position="448"/>
    </location>
</feature>
<feature type="region of interest" description="Disordered" evidence="1">
    <location>
        <begin position="518"/>
        <end position="703"/>
    </location>
</feature>
<reference evidence="4" key="1">
    <citation type="submission" date="2020-06" db="EMBL/GenBank/DDBJ databases">
        <title>A chromosome-scale genome assembly of Talaromyces rugulosus W13939.</title>
        <authorList>
            <person name="Wang B."/>
            <person name="Guo L."/>
            <person name="Ye K."/>
            <person name="Wang L."/>
        </authorList>
    </citation>
    <scope>NUCLEOTIDE SEQUENCE [LARGE SCALE GENOMIC DNA]</scope>
    <source>
        <strain evidence="4">W13939</strain>
    </source>
</reference>
<dbReference type="Pfam" id="PF00226">
    <property type="entry name" value="DnaJ"/>
    <property type="match status" value="1"/>
</dbReference>
<protein>
    <recommendedName>
        <fullName evidence="2">J domain-containing protein</fullName>
    </recommendedName>
</protein>
<dbReference type="EMBL" id="CP055902">
    <property type="protein sequence ID" value="QKX61840.1"/>
    <property type="molecule type" value="Genomic_DNA"/>
</dbReference>
<dbReference type="SUPFAM" id="SSF46565">
    <property type="entry name" value="Chaperone J-domain"/>
    <property type="match status" value="1"/>
</dbReference>
<dbReference type="GeneID" id="55996480"/>
<dbReference type="KEGG" id="trg:TRUGW13939_08996"/>
<dbReference type="RefSeq" id="XP_035348014.1">
    <property type="nucleotide sequence ID" value="XM_035492121.1"/>
</dbReference>
<feature type="compositionally biased region" description="Basic residues" evidence="1">
    <location>
        <begin position="378"/>
        <end position="392"/>
    </location>
</feature>
<dbReference type="InterPro" id="IPR001623">
    <property type="entry name" value="DnaJ_domain"/>
</dbReference>
<dbReference type="SMART" id="SM00271">
    <property type="entry name" value="DnaJ"/>
    <property type="match status" value="1"/>
</dbReference>
<feature type="compositionally biased region" description="Polar residues" evidence="1">
    <location>
        <begin position="618"/>
        <end position="631"/>
    </location>
</feature>
<sequence length="918" mass="100990">MAKIDVRKDYYGDLGIGPSANTEEIKKQFRKLALKYHPDRNPGKEAEYITKFQAIQAAHEILIDSQQRLKYDTERLRAGYGRLYAPPSQSSSRRANTSSAAAYASAAAAAKGSTPKPARPTSFQPPPPSGSAQRYASYAKAAPQQPYEKAYEQQQARADAFRGFQAMPGWAKFNPTNGKPGPPPPPTRSNTTAGSPGQSSRRSAYEHMNNRPHPAAFGRSATTKKKQGFAPGNPGGDEPMARNVSAYLNTPRAERTSAFFDSVPSPTARRTPASSRPATPLEDPAPEFERTSYPYARTGGERTYFNSAGLARAYSMRDSSRVRSRTNPPSPTSPVSSRHRSASPAQKPSFSSSSSSESSEEETDSEADIPTFVPRQKATPRSRLRPSQKKFHFQGSGSGEDIPGHSKAPQFRNTRRLRSHFGEDRRHSDHEFQGHSTDSDHYQGHDSDSAAFVFKAPQYTNSMDPTRQGNSGVFGLNERNQNAEYTANNGTKSRSHDNLSQKFSASAWGNVLNSLNTHEPDLFGPNRANGHRRSRSRTSPTRGRPEMRTNAETSSSEEAARQQASGAWMKSQFSAEAWTQHLQNTTWATLNPNPGAGRSQSQSQPKANTARSGRKISRPTSRTTRPQQPAVSTEAEENEATVPNPPQKVSTPMSDAMDIDEESSQPAKAPVNGVKRSQPLASKPLRGGVPIGNAGKTSEQASNSLNLGPLHNVAPFTDTNSGGIGDLKDMFTTLPFESRANDPNAKRGMAQNRKFDLPSPPVRPPKPAIESPNGDPRNMVLPRQNWELYVRQINAYMTEWNNFQRQMMQIFTVRQEAFESGLAPRWVDAIGDSIQLNVGASEPESDSGWGDTDGSEAGNQAEILIPKHPHGGYKAYANALEEHARIRTHWEIAFERHQECIMQLGEIRKWIRTRGKIV</sequence>
<dbReference type="CDD" id="cd06257">
    <property type="entry name" value="DnaJ"/>
    <property type="match status" value="1"/>
</dbReference>
<dbReference type="InterPro" id="IPR018253">
    <property type="entry name" value="DnaJ_domain_CS"/>
</dbReference>
<feature type="compositionally biased region" description="Polar residues" evidence="1">
    <location>
        <begin position="580"/>
        <end position="611"/>
    </location>
</feature>
<feature type="compositionally biased region" description="Low complexity" evidence="1">
    <location>
        <begin position="550"/>
        <end position="565"/>
    </location>
</feature>
<dbReference type="FunFam" id="1.10.287.110:FF:000096">
    <property type="entry name" value="DnaJ domain protein"/>
    <property type="match status" value="1"/>
</dbReference>
<evidence type="ECO:0000256" key="1">
    <source>
        <dbReference type="SAM" id="MobiDB-lite"/>
    </source>
</evidence>
<feature type="compositionally biased region" description="Low complexity" evidence="1">
    <location>
        <begin position="88"/>
        <end position="110"/>
    </location>
</feature>
<gene>
    <name evidence="3" type="ORF">TRUGW13939_08996</name>
</gene>
<dbReference type="InterPro" id="IPR036869">
    <property type="entry name" value="J_dom_sf"/>
</dbReference>
<dbReference type="PANTHER" id="PTHR24074">
    <property type="entry name" value="CO-CHAPERONE PROTEIN DJLA"/>
    <property type="match status" value="1"/>
</dbReference>
<dbReference type="PRINTS" id="PR00625">
    <property type="entry name" value="JDOMAIN"/>
</dbReference>